<evidence type="ECO:0000313" key="2">
    <source>
        <dbReference type="Proteomes" id="UP001608902"/>
    </source>
</evidence>
<accession>A0ABD6EK66</accession>
<gene>
    <name evidence="1" type="ORF">AB6A40_006654</name>
</gene>
<organism evidence="1 2">
    <name type="scientific">Gnathostoma spinigerum</name>
    <dbReference type="NCBI Taxonomy" id="75299"/>
    <lineage>
        <taxon>Eukaryota</taxon>
        <taxon>Metazoa</taxon>
        <taxon>Ecdysozoa</taxon>
        <taxon>Nematoda</taxon>
        <taxon>Chromadorea</taxon>
        <taxon>Rhabditida</taxon>
        <taxon>Spirurina</taxon>
        <taxon>Gnathostomatomorpha</taxon>
        <taxon>Gnathostomatoidea</taxon>
        <taxon>Gnathostomatidae</taxon>
        <taxon>Gnathostoma</taxon>
    </lineage>
</organism>
<protein>
    <submittedName>
        <fullName evidence="1">Uncharacterized protein</fullName>
    </submittedName>
</protein>
<reference evidence="1 2" key="1">
    <citation type="submission" date="2024-08" db="EMBL/GenBank/DDBJ databases">
        <title>Gnathostoma spinigerum genome.</title>
        <authorList>
            <person name="Gonzalez-Bertolin B."/>
            <person name="Monzon S."/>
            <person name="Zaballos A."/>
            <person name="Jimenez P."/>
            <person name="Dekumyoy P."/>
            <person name="Varona S."/>
            <person name="Cuesta I."/>
            <person name="Sumanam S."/>
            <person name="Adisakwattana P."/>
            <person name="Gasser R.B."/>
            <person name="Hernandez-Gonzalez A."/>
            <person name="Young N.D."/>
            <person name="Perteguer M.J."/>
        </authorList>
    </citation>
    <scope>NUCLEOTIDE SEQUENCE [LARGE SCALE GENOMIC DNA]</scope>
    <source>
        <strain evidence="1">AL3</strain>
        <tissue evidence="1">Liver</tissue>
    </source>
</reference>
<dbReference type="AlphaFoldDB" id="A0ABD6EK66"/>
<name>A0ABD6EK66_9BILA</name>
<comment type="caution">
    <text evidence="1">The sequence shown here is derived from an EMBL/GenBank/DDBJ whole genome shotgun (WGS) entry which is preliminary data.</text>
</comment>
<proteinExistence type="predicted"/>
<dbReference type="EMBL" id="JBGFUD010004856">
    <property type="protein sequence ID" value="MFH4979945.1"/>
    <property type="molecule type" value="Genomic_DNA"/>
</dbReference>
<dbReference type="Proteomes" id="UP001608902">
    <property type="component" value="Unassembled WGS sequence"/>
</dbReference>
<keyword evidence="2" id="KW-1185">Reference proteome</keyword>
<evidence type="ECO:0000313" key="1">
    <source>
        <dbReference type="EMBL" id="MFH4979945.1"/>
    </source>
</evidence>
<sequence>MARVIFQYVLPEENVVITSLDADVRHLPFNSSRSLPLLAKTICNATAEDSLPETFVRYSRNGWSDLVSSSTFQQFLNRRGSRFSMEELISANVLLFQEAFNRGYSTSFAQYTSALSEC</sequence>